<dbReference type="SMART" id="SM00434">
    <property type="entry name" value="TOP4c"/>
    <property type="match status" value="1"/>
</dbReference>
<dbReference type="Gene3D" id="3.30.1360.40">
    <property type="match status" value="1"/>
</dbReference>
<feature type="domain" description="Topo IIA-type catalytic" evidence="4">
    <location>
        <begin position="129"/>
        <end position="542"/>
    </location>
</feature>
<evidence type="ECO:0000256" key="1">
    <source>
        <dbReference type="ARBA" id="ARBA00011080"/>
    </source>
</evidence>
<dbReference type="KEGG" id="vg:40089448"/>
<dbReference type="Gene3D" id="3.90.199.10">
    <property type="entry name" value="Topoisomerase II, domain 5"/>
    <property type="match status" value="1"/>
</dbReference>
<dbReference type="SUPFAM" id="SSF56719">
    <property type="entry name" value="Type II DNA topoisomerase"/>
    <property type="match status" value="1"/>
</dbReference>
<dbReference type="PRINTS" id="PR01158">
    <property type="entry name" value="TOPISMRASEII"/>
</dbReference>
<dbReference type="GO" id="GO:0003918">
    <property type="term" value="F:DNA topoisomerase type II (double strand cut, ATP-hydrolyzing) activity"/>
    <property type="evidence" value="ECO:0007669"/>
    <property type="project" value="UniProtKB-EC"/>
</dbReference>
<dbReference type="GO" id="GO:0000819">
    <property type="term" value="P:sister chromatid segregation"/>
    <property type="evidence" value="ECO:0007669"/>
    <property type="project" value="TreeGrafter"/>
</dbReference>
<dbReference type="GO" id="GO:0003677">
    <property type="term" value="F:DNA binding"/>
    <property type="evidence" value="ECO:0007669"/>
    <property type="project" value="UniProtKB-UniRule"/>
</dbReference>
<proteinExistence type="inferred from homology"/>
<dbReference type="PANTHER" id="PTHR10169:SF49">
    <property type="entry name" value="DNA TOPOISOMERASE 2, MITOCHONDRIAL"/>
    <property type="match status" value="1"/>
</dbReference>
<dbReference type="PANTHER" id="PTHR10169">
    <property type="entry name" value="DNA TOPOISOMERASE/GYRASE"/>
    <property type="match status" value="1"/>
</dbReference>
<dbReference type="Gene3D" id="1.10.268.10">
    <property type="entry name" value="Topoisomerase, domain 3"/>
    <property type="match status" value="1"/>
</dbReference>
<dbReference type="InterPro" id="IPR002205">
    <property type="entry name" value="Topo_IIA_dom_A"/>
</dbReference>
<dbReference type="InterPro" id="IPR050634">
    <property type="entry name" value="DNA_Topoisomerase_II"/>
</dbReference>
<feature type="active site" description="O-(5'-phospho-DNA)-tyrosine intermediate" evidence="3">
    <location>
        <position position="217"/>
    </location>
</feature>
<dbReference type="Pfam" id="PF00521">
    <property type="entry name" value="DNA_topoisoIV"/>
    <property type="match status" value="1"/>
</dbReference>
<evidence type="ECO:0000313" key="6">
    <source>
        <dbReference type="Proteomes" id="UP000221110"/>
    </source>
</evidence>
<comment type="catalytic activity">
    <reaction evidence="3">
        <text>ATP-dependent breakage, passage and rejoining of double-stranded DNA.</text>
        <dbReference type="EC" id="5.6.2.2"/>
    </reaction>
</comment>
<dbReference type="PROSITE" id="PS52040">
    <property type="entry name" value="TOPO_IIA"/>
    <property type="match status" value="1"/>
</dbReference>
<dbReference type="EMBL" id="MF479730">
    <property type="protein sequence ID" value="ASU00627.1"/>
    <property type="molecule type" value="Genomic_DNA"/>
</dbReference>
<dbReference type="InterPro" id="IPR013758">
    <property type="entry name" value="Topo_IIA_A/C_ab"/>
</dbReference>
<evidence type="ECO:0000256" key="2">
    <source>
        <dbReference type="ARBA" id="ARBA00023125"/>
    </source>
</evidence>
<dbReference type="GeneID" id="40089448"/>
<keyword evidence="6" id="KW-1185">Reference proteome</keyword>
<dbReference type="GO" id="GO:0006265">
    <property type="term" value="P:DNA topological change"/>
    <property type="evidence" value="ECO:0007669"/>
    <property type="project" value="UniProtKB-UniRule"/>
</dbReference>
<evidence type="ECO:0000256" key="3">
    <source>
        <dbReference type="PROSITE-ProRule" id="PRU01384"/>
    </source>
</evidence>
<dbReference type="RefSeq" id="YP_009613078.1">
    <property type="nucleotide sequence ID" value="NC_042019.1"/>
</dbReference>
<comment type="similarity">
    <text evidence="1">Belongs to the type II topoisomerase family.</text>
</comment>
<accession>A0A223LEC9</accession>
<dbReference type="Proteomes" id="UP000221110">
    <property type="component" value="Segment"/>
</dbReference>
<keyword evidence="2 3" id="KW-0238">DNA-binding</keyword>
<dbReference type="InterPro" id="IPR013757">
    <property type="entry name" value="Topo_IIA_A_a_sf"/>
</dbReference>
<dbReference type="InterPro" id="IPR001154">
    <property type="entry name" value="TopoII_euk"/>
</dbReference>
<dbReference type="InterPro" id="IPR013760">
    <property type="entry name" value="Topo_IIA-like_dom_sf"/>
</dbReference>
<keyword evidence="3" id="KW-0799">Topoisomerase</keyword>
<protein>
    <submittedName>
        <fullName evidence="5">DNA topoisomerase II medium subunit</fullName>
    </submittedName>
</protein>
<organism evidence="5 6">
    <name type="scientific">Aeromonas phage AS-gz</name>
    <dbReference type="NCBI Taxonomy" id="2026082"/>
    <lineage>
        <taxon>Viruses</taxon>
        <taxon>Duplodnaviria</taxon>
        <taxon>Heunggongvirae</taxon>
        <taxon>Uroviricota</taxon>
        <taxon>Caudoviricetes</taxon>
        <taxon>Pantevenvirales</taxon>
        <taxon>Straboviridae</taxon>
        <taxon>Tulanevirus</taxon>
        <taxon>Tulanevirus asgz</taxon>
    </lineage>
</organism>
<dbReference type="GO" id="GO:0005524">
    <property type="term" value="F:ATP binding"/>
    <property type="evidence" value="ECO:0007669"/>
    <property type="project" value="InterPro"/>
</dbReference>
<evidence type="ECO:0000259" key="4">
    <source>
        <dbReference type="PROSITE" id="PS52040"/>
    </source>
</evidence>
<name>A0A223LEC9_9CAUD</name>
<keyword evidence="3 5" id="KW-0413">Isomerase</keyword>
<reference evidence="5 6" key="1">
    <citation type="submission" date="2017-07" db="EMBL/GenBank/DDBJ databases">
        <title>In vitro design and evaluation of phage cocktails against multidrug-resistant Aeromonas salmonicida.</title>
        <authorList>
            <person name="Chen L."/>
            <person name="Yuan S."/>
            <person name="Ma Y."/>
        </authorList>
    </citation>
    <scope>NUCLEOTIDE SEQUENCE [LARGE SCALE GENOMIC DNA]</scope>
</reference>
<sequence>MAFSLDDFFDQEPIVPVAKPASNPETPPWDESKDDAQFTSIGITINQVTDETVIETEALNPLVVEEVDETEVIEEQIRQCQSEIDSDIPAWKKAVLQSHLTNLHNRHLQSIINNEALEFAMYTVEERAIPSIIDGFKPVQRFFMYRALEYAKQNKTKFNKVAALAGGVSEAGYHHGEGSAASAGQLIANTWNNNIPVLEGDGNFGSRLVQQAAAPRYVFCRVHQNFWDIYKDISLSPVHPDPEHLPPRFYLPVIPMVLANGVKGIATGYATTIFPHSYESLVKCTLAAVKGEEIPEPEVQFPCFKGIVRRINSKSIEIEGLYELVGQTKLIITEVPVRYDRLEYVSILDKLEEQGKIVGYKEQTSDGFRFEVTLKRQDKFGELMEKNPEVAHERIIKMFNLRQNLSQNITVLDENGKLAEYECAADLIRDFVEYRKKYTNQRVNFEKEKAEYSRDLAWAKFAFVNEVIEEKIVLRGKSKAQLIAEVKSKPNMAGFENELVGMSIYRLTEDETHKLQEEALKQTKEYEYWSSTTPENEYVKDLETLTK</sequence>
<evidence type="ECO:0000313" key="5">
    <source>
        <dbReference type="EMBL" id="ASU00627.1"/>
    </source>
</evidence>